<keyword evidence="8" id="KW-0746">Sphingolipid metabolism</keyword>
<dbReference type="GO" id="GO:0030148">
    <property type="term" value="P:sphingolipid biosynthetic process"/>
    <property type="evidence" value="ECO:0007669"/>
    <property type="project" value="InterPro"/>
</dbReference>
<dbReference type="CDD" id="cd08939">
    <property type="entry name" value="KDSR-like_SDR_c"/>
    <property type="match status" value="1"/>
</dbReference>
<dbReference type="GO" id="GO:0000166">
    <property type="term" value="F:nucleotide binding"/>
    <property type="evidence" value="ECO:0007669"/>
    <property type="project" value="UniProtKB-KW"/>
</dbReference>
<reference evidence="16" key="1">
    <citation type="submission" date="2021-08" db="EMBL/GenBank/DDBJ databases">
        <title>WGS assembly of Ceratopteris richardii.</title>
        <authorList>
            <person name="Marchant D.B."/>
            <person name="Chen G."/>
            <person name="Jenkins J."/>
            <person name="Shu S."/>
            <person name="Leebens-Mack J."/>
            <person name="Grimwood J."/>
            <person name="Schmutz J."/>
            <person name="Soltis P."/>
            <person name="Soltis D."/>
            <person name="Chen Z.-H."/>
        </authorList>
    </citation>
    <scope>NUCLEOTIDE SEQUENCE</scope>
    <source>
        <strain evidence="16">Whitten #5841</strain>
        <tissue evidence="16">Leaf</tissue>
    </source>
</reference>
<dbReference type="PANTHER" id="PTHR43550">
    <property type="entry name" value="3-KETODIHYDROSPHINGOSINE REDUCTASE"/>
    <property type="match status" value="1"/>
</dbReference>
<dbReference type="GO" id="GO:0006666">
    <property type="term" value="P:3-keto-sphinganine metabolic process"/>
    <property type="evidence" value="ECO:0007669"/>
    <property type="project" value="InterPro"/>
</dbReference>
<dbReference type="PANTHER" id="PTHR43550:SF3">
    <property type="entry name" value="3-KETODIHYDROSPHINGOSINE REDUCTASE"/>
    <property type="match status" value="1"/>
</dbReference>
<keyword evidence="17" id="KW-1185">Reference proteome</keyword>
<keyword evidence="5" id="KW-0547">Nucleotide-binding</keyword>
<dbReference type="InterPro" id="IPR020904">
    <property type="entry name" value="Sc_DH/Rdtase_CS"/>
</dbReference>
<keyword evidence="15" id="KW-1133">Transmembrane helix</keyword>
<feature type="transmembrane region" description="Helical" evidence="15">
    <location>
        <begin position="6"/>
        <end position="23"/>
    </location>
</feature>
<dbReference type="EC" id="1.1.1.102" evidence="11"/>
<dbReference type="SUPFAM" id="SSF51735">
    <property type="entry name" value="NAD(P)-binding Rossmann-fold domains"/>
    <property type="match status" value="1"/>
</dbReference>
<sequence length="327" mass="35647">MQTSVIVVLSVLGALPCILYLALRMISSPRPVRIPFANRHVLITGGSSGIGFELAKLALLEGASVSILARDIARLNEAKVALANSTGKEVRVFSADVKNLKSLSNVATEAGPIDVLICSHGVAIPKTFEDSSLDEINHMLDTNLRGNLYVIKAMLPSLKNRKDNYPASIAIVSSQAGQVGIYGYAAYSASKFGLKGLAESLQQELHCYNVRMSLIFPPDTYTPGFDKENETKPELTKLIGGINKISSAEDVAKKAVDGIKQGKFCIACNFDGWMLGIATMGMSPQPSAINAFAEIFLVGFLRLYALFITWSWYNTLIKWERKKEKHE</sequence>
<evidence type="ECO:0000256" key="8">
    <source>
        <dbReference type="ARBA" id="ARBA00022919"/>
    </source>
</evidence>
<dbReference type="EMBL" id="CM035421">
    <property type="protein sequence ID" value="KAH7387528.1"/>
    <property type="molecule type" value="Genomic_DNA"/>
</dbReference>
<evidence type="ECO:0000256" key="5">
    <source>
        <dbReference type="ARBA" id="ARBA00022741"/>
    </source>
</evidence>
<dbReference type="GO" id="GO:0047560">
    <property type="term" value="F:3-dehydrosphinganine reductase activity"/>
    <property type="evidence" value="ECO:0007669"/>
    <property type="project" value="UniProtKB-EC"/>
</dbReference>
<comment type="pathway">
    <text evidence="3">Sphingolipid metabolism.</text>
</comment>
<dbReference type="AlphaFoldDB" id="A0A8T2SZJ3"/>
<evidence type="ECO:0000256" key="12">
    <source>
        <dbReference type="ARBA" id="ARBA00050489"/>
    </source>
</evidence>
<evidence type="ECO:0000256" key="15">
    <source>
        <dbReference type="SAM" id="Phobius"/>
    </source>
</evidence>
<feature type="transmembrane region" description="Helical" evidence="15">
    <location>
        <begin position="288"/>
        <end position="313"/>
    </location>
</feature>
<comment type="similarity">
    <text evidence="4">Belongs to the short-chain dehydrogenases/reductases (SDR) family.</text>
</comment>
<comment type="catalytic activity">
    <reaction evidence="12">
        <text>sphinganine + NADP(+) = 3-oxosphinganine + NADPH + H(+)</text>
        <dbReference type="Rhea" id="RHEA:22640"/>
        <dbReference type="ChEBI" id="CHEBI:15378"/>
        <dbReference type="ChEBI" id="CHEBI:57783"/>
        <dbReference type="ChEBI" id="CHEBI:57817"/>
        <dbReference type="ChEBI" id="CHEBI:58299"/>
        <dbReference type="ChEBI" id="CHEBI:58349"/>
        <dbReference type="EC" id="1.1.1.102"/>
    </reaction>
</comment>
<dbReference type="GO" id="GO:0005789">
    <property type="term" value="C:endoplasmic reticulum membrane"/>
    <property type="evidence" value="ECO:0007669"/>
    <property type="project" value="TreeGrafter"/>
</dbReference>
<evidence type="ECO:0000256" key="4">
    <source>
        <dbReference type="ARBA" id="ARBA00006484"/>
    </source>
</evidence>
<dbReference type="OMA" id="ICGVFEE"/>
<evidence type="ECO:0000313" key="17">
    <source>
        <dbReference type="Proteomes" id="UP000825935"/>
    </source>
</evidence>
<evidence type="ECO:0000256" key="14">
    <source>
        <dbReference type="ARBA" id="ARBA00083783"/>
    </source>
</evidence>
<evidence type="ECO:0000256" key="1">
    <source>
        <dbReference type="ARBA" id="ARBA00004240"/>
    </source>
</evidence>
<keyword evidence="7" id="KW-0521">NADP</keyword>
<comment type="caution">
    <text evidence="16">The sequence shown here is derived from an EMBL/GenBank/DDBJ whole genome shotgun (WGS) entry which is preliminary data.</text>
</comment>
<dbReference type="PROSITE" id="PS00061">
    <property type="entry name" value="ADH_SHORT"/>
    <property type="match status" value="1"/>
</dbReference>
<gene>
    <name evidence="16" type="ORF">KP509_16G027400</name>
</gene>
<dbReference type="InterPro" id="IPR045022">
    <property type="entry name" value="KDSR-like"/>
</dbReference>
<comment type="subcellular location">
    <subcellularLocation>
        <location evidence="1">Endoplasmic reticulum</location>
    </subcellularLocation>
</comment>
<name>A0A8T2SZJ3_CERRI</name>
<evidence type="ECO:0000256" key="3">
    <source>
        <dbReference type="ARBA" id="ARBA00004991"/>
    </source>
</evidence>
<dbReference type="InterPro" id="IPR036291">
    <property type="entry name" value="NAD(P)-bd_dom_sf"/>
</dbReference>
<keyword evidence="9" id="KW-0560">Oxidoreductase</keyword>
<dbReference type="Pfam" id="PF00106">
    <property type="entry name" value="adh_short"/>
    <property type="match status" value="1"/>
</dbReference>
<evidence type="ECO:0000256" key="10">
    <source>
        <dbReference type="ARBA" id="ARBA00023098"/>
    </source>
</evidence>
<dbReference type="Gene3D" id="3.40.50.720">
    <property type="entry name" value="NAD(P)-binding Rossmann-like Domain"/>
    <property type="match status" value="1"/>
</dbReference>
<dbReference type="OrthoDB" id="37659at2759"/>
<keyword evidence="15" id="KW-0472">Membrane</keyword>
<evidence type="ECO:0000313" key="16">
    <source>
        <dbReference type="EMBL" id="KAH7387528.1"/>
    </source>
</evidence>
<dbReference type="InterPro" id="IPR002347">
    <property type="entry name" value="SDR_fam"/>
</dbReference>
<evidence type="ECO:0000256" key="11">
    <source>
        <dbReference type="ARBA" id="ARBA00026112"/>
    </source>
</evidence>
<evidence type="ECO:0000256" key="6">
    <source>
        <dbReference type="ARBA" id="ARBA00022824"/>
    </source>
</evidence>
<proteinExistence type="inferred from homology"/>
<dbReference type="FunFam" id="3.40.50.720:FF:000165">
    <property type="entry name" value="3-ketodihydrosphingosine reductase"/>
    <property type="match status" value="1"/>
</dbReference>
<keyword evidence="6" id="KW-0256">Endoplasmic reticulum</keyword>
<accession>A0A8T2SZJ3</accession>
<keyword evidence="10" id="KW-0443">Lipid metabolism</keyword>
<protein>
    <recommendedName>
        <fullName evidence="11">3-dehydrosphinganine reductase</fullName>
        <ecNumber evidence="11">1.1.1.102</ecNumber>
    </recommendedName>
    <alternativeName>
        <fullName evidence="14">3-ketodihydrosphingosine reductase</fullName>
    </alternativeName>
    <alternativeName>
        <fullName evidence="13">3-ketosphinganine reductase</fullName>
    </alternativeName>
</protein>
<dbReference type="Proteomes" id="UP000825935">
    <property type="component" value="Chromosome 16"/>
</dbReference>
<evidence type="ECO:0000256" key="2">
    <source>
        <dbReference type="ARBA" id="ARBA00004760"/>
    </source>
</evidence>
<evidence type="ECO:0000256" key="9">
    <source>
        <dbReference type="ARBA" id="ARBA00023002"/>
    </source>
</evidence>
<evidence type="ECO:0000256" key="7">
    <source>
        <dbReference type="ARBA" id="ARBA00022857"/>
    </source>
</evidence>
<organism evidence="16 17">
    <name type="scientific">Ceratopteris richardii</name>
    <name type="common">Triangle waterfern</name>
    <dbReference type="NCBI Taxonomy" id="49495"/>
    <lineage>
        <taxon>Eukaryota</taxon>
        <taxon>Viridiplantae</taxon>
        <taxon>Streptophyta</taxon>
        <taxon>Embryophyta</taxon>
        <taxon>Tracheophyta</taxon>
        <taxon>Polypodiopsida</taxon>
        <taxon>Polypodiidae</taxon>
        <taxon>Polypodiales</taxon>
        <taxon>Pteridineae</taxon>
        <taxon>Pteridaceae</taxon>
        <taxon>Parkerioideae</taxon>
        <taxon>Ceratopteris</taxon>
    </lineage>
</organism>
<dbReference type="PRINTS" id="PR00081">
    <property type="entry name" value="GDHRDH"/>
</dbReference>
<keyword evidence="15" id="KW-0812">Transmembrane</keyword>
<evidence type="ECO:0000256" key="13">
    <source>
        <dbReference type="ARBA" id="ARBA00081952"/>
    </source>
</evidence>
<comment type="pathway">
    <text evidence="2">Lipid metabolism; sphingolipid metabolism.</text>
</comment>